<dbReference type="InterPro" id="IPR009008">
    <property type="entry name" value="Val/Leu/Ile-tRNA-synth_edit"/>
</dbReference>
<keyword evidence="6 12" id="KW-0067">ATP-binding</keyword>
<evidence type="ECO:0000256" key="12">
    <source>
        <dbReference type="HAMAP-Rule" id="MF_02004"/>
    </source>
</evidence>
<dbReference type="GO" id="GO:0002161">
    <property type="term" value="F:aminoacyl-tRNA deacylase activity"/>
    <property type="evidence" value="ECO:0007669"/>
    <property type="project" value="InterPro"/>
</dbReference>
<dbReference type="InterPro" id="IPR013155">
    <property type="entry name" value="M/V/L/I-tRNA-synth_anticd-bd"/>
</dbReference>
<evidence type="ECO:0000259" key="13">
    <source>
        <dbReference type="Pfam" id="PF00133"/>
    </source>
</evidence>
<comment type="function">
    <text evidence="12">Catalyzes the attachment of valine to tRNA(Val). As ValRS can inadvertently accommodate and process structurally similar amino acids such as threonine, to avoid such errors, it has a 'posttransfer' editing activity that hydrolyzes mischarged Thr-tRNA(Val) in a tRNA-dependent manner.</text>
</comment>
<comment type="catalytic activity">
    <reaction evidence="10 12">
        <text>tRNA(Val) + L-valine + ATP = L-valyl-tRNA(Val) + AMP + diphosphate</text>
        <dbReference type="Rhea" id="RHEA:10704"/>
        <dbReference type="Rhea" id="RHEA-COMP:9672"/>
        <dbReference type="Rhea" id="RHEA-COMP:9708"/>
        <dbReference type="ChEBI" id="CHEBI:30616"/>
        <dbReference type="ChEBI" id="CHEBI:33019"/>
        <dbReference type="ChEBI" id="CHEBI:57762"/>
        <dbReference type="ChEBI" id="CHEBI:78442"/>
        <dbReference type="ChEBI" id="CHEBI:78537"/>
        <dbReference type="ChEBI" id="CHEBI:456215"/>
        <dbReference type="EC" id="6.1.1.9"/>
    </reaction>
</comment>
<dbReference type="NCBIfam" id="TIGR00422">
    <property type="entry name" value="valS"/>
    <property type="match status" value="1"/>
</dbReference>
<comment type="domain">
    <text evidence="12">ValRS has two distinct active sites: one for aminoacylation and one for editing. The misactivated threonine is translocated from the active site to the editing site.</text>
</comment>
<dbReference type="GO" id="GO:0005829">
    <property type="term" value="C:cytosol"/>
    <property type="evidence" value="ECO:0007669"/>
    <property type="project" value="TreeGrafter"/>
</dbReference>
<evidence type="ECO:0000256" key="9">
    <source>
        <dbReference type="ARBA" id="ARBA00023146"/>
    </source>
</evidence>
<evidence type="ECO:0000256" key="10">
    <source>
        <dbReference type="ARBA" id="ARBA00047552"/>
    </source>
</evidence>
<keyword evidence="4 12" id="KW-0436">Ligase</keyword>
<feature type="domain" description="Aminoacyl-tRNA synthetase class Ia" evidence="13">
    <location>
        <begin position="23"/>
        <end position="570"/>
    </location>
</feature>
<feature type="binding site" evidence="12">
    <location>
        <position position="534"/>
    </location>
    <ligand>
        <name>ATP</name>
        <dbReference type="ChEBI" id="CHEBI:30616"/>
    </ligand>
</feature>
<keyword evidence="5 12" id="KW-0547">Nucleotide-binding</keyword>
<dbReference type="GO" id="GO:0004832">
    <property type="term" value="F:valine-tRNA ligase activity"/>
    <property type="evidence" value="ECO:0007669"/>
    <property type="project" value="UniProtKB-UniRule"/>
</dbReference>
<evidence type="ECO:0000256" key="2">
    <source>
        <dbReference type="ARBA" id="ARBA00011245"/>
    </source>
</evidence>
<proteinExistence type="inferred from homology"/>
<evidence type="ECO:0000313" key="17">
    <source>
        <dbReference type="Proteomes" id="UP000239549"/>
    </source>
</evidence>
<dbReference type="InterPro" id="IPR019499">
    <property type="entry name" value="Val-tRNA_synth_tRNA-bd"/>
</dbReference>
<dbReference type="GO" id="GO:0006438">
    <property type="term" value="P:valyl-tRNA aminoacylation"/>
    <property type="evidence" value="ECO:0007669"/>
    <property type="project" value="UniProtKB-UniRule"/>
</dbReference>
<feature type="short sequence motif" description="'KMSKS' region" evidence="12">
    <location>
        <begin position="531"/>
        <end position="535"/>
    </location>
</feature>
<evidence type="ECO:0000256" key="5">
    <source>
        <dbReference type="ARBA" id="ARBA00022741"/>
    </source>
</evidence>
<dbReference type="Pfam" id="PF00133">
    <property type="entry name" value="tRNA-synt_1"/>
    <property type="match status" value="1"/>
</dbReference>
<name>A0A2L2XF76_9FIRM</name>
<dbReference type="Pfam" id="PF10458">
    <property type="entry name" value="Val_tRNA-synt_C"/>
    <property type="match status" value="1"/>
</dbReference>
<dbReference type="CDD" id="cd07962">
    <property type="entry name" value="Anticodon_Ia_Val"/>
    <property type="match status" value="1"/>
</dbReference>
<dbReference type="RefSeq" id="WP_104373056.1">
    <property type="nucleotide sequence ID" value="NZ_BFAV01000153.1"/>
</dbReference>
<dbReference type="PANTHER" id="PTHR11946:SF93">
    <property type="entry name" value="VALINE--TRNA LIGASE, CHLOROPLASTIC_MITOCHONDRIAL 2"/>
    <property type="match status" value="1"/>
</dbReference>
<dbReference type="PROSITE" id="PS00178">
    <property type="entry name" value="AA_TRNA_LIGASE_I"/>
    <property type="match status" value="1"/>
</dbReference>
<evidence type="ECO:0000256" key="7">
    <source>
        <dbReference type="ARBA" id="ARBA00022917"/>
    </source>
</evidence>
<dbReference type="InterPro" id="IPR009080">
    <property type="entry name" value="tRNAsynth_Ia_anticodon-bd"/>
</dbReference>
<evidence type="ECO:0000256" key="6">
    <source>
        <dbReference type="ARBA" id="ARBA00022840"/>
    </source>
</evidence>
<dbReference type="HAMAP" id="MF_02004">
    <property type="entry name" value="Val_tRNA_synth_type1"/>
    <property type="match status" value="1"/>
</dbReference>
<gene>
    <name evidence="12" type="primary">valS</name>
    <name evidence="16" type="ORF">DCCM_4018</name>
</gene>
<keyword evidence="8 12" id="KW-0175">Coiled coil</keyword>
<dbReference type="Gene3D" id="1.10.287.380">
    <property type="entry name" value="Valyl-tRNA synthetase, C-terminal domain"/>
    <property type="match status" value="1"/>
</dbReference>
<protein>
    <recommendedName>
        <fullName evidence="12">Valine--tRNA ligase</fullName>
        <ecNumber evidence="12">6.1.1.9</ecNumber>
    </recommendedName>
    <alternativeName>
        <fullName evidence="12">Valyl-tRNA synthetase</fullName>
        <shortName evidence="12">ValRS</shortName>
    </alternativeName>
</protein>
<evidence type="ECO:0000256" key="11">
    <source>
        <dbReference type="ARBA" id="ARBA00060830"/>
    </source>
</evidence>
<dbReference type="GO" id="GO:0005524">
    <property type="term" value="F:ATP binding"/>
    <property type="evidence" value="ECO:0007669"/>
    <property type="project" value="UniProtKB-UniRule"/>
</dbReference>
<dbReference type="SUPFAM" id="SSF46589">
    <property type="entry name" value="tRNA-binding arm"/>
    <property type="match status" value="1"/>
</dbReference>
<dbReference type="InterPro" id="IPR037118">
    <property type="entry name" value="Val-tRNA_synth_C_sf"/>
</dbReference>
<dbReference type="FunFam" id="1.10.287.380:FF:000001">
    <property type="entry name" value="Valine--tRNA ligase"/>
    <property type="match status" value="1"/>
</dbReference>
<dbReference type="Gene3D" id="3.90.740.10">
    <property type="entry name" value="Valyl/Leucyl/Isoleucyl-tRNA synthetase, editing domain"/>
    <property type="match status" value="2"/>
</dbReference>
<dbReference type="FunFam" id="3.40.50.620:FF:000098">
    <property type="entry name" value="Valine--tRNA ligase"/>
    <property type="match status" value="1"/>
</dbReference>
<feature type="domain" description="Methionyl/Valyl/Leucyl/Isoleucyl-tRNA synthetase anticodon-binding" evidence="14">
    <location>
        <begin position="614"/>
        <end position="761"/>
    </location>
</feature>
<dbReference type="FunFam" id="3.40.50.620:FF:000032">
    <property type="entry name" value="Valine--tRNA ligase"/>
    <property type="match status" value="1"/>
</dbReference>
<keyword evidence="3 12" id="KW-0963">Cytoplasm</keyword>
<evidence type="ECO:0000313" key="16">
    <source>
        <dbReference type="EMBL" id="GBF34898.1"/>
    </source>
</evidence>
<dbReference type="FunFam" id="1.10.730.10:FF:000014">
    <property type="entry name" value="Valine--tRNA ligase"/>
    <property type="match status" value="1"/>
</dbReference>
<keyword evidence="17" id="KW-1185">Reference proteome</keyword>
<sequence>MTAGSNPKTDMPPAYDPGAVEEKWYGYWEENKFFHARVDPEKEPFCIVMPPPNVTGQLHMGHALDNTLQDILTRWRRMQGYNALWLPGTDHAGIATQAKVEEQLAKEGRSKYELGRDKFLERVWQWKEQYGGRITHQLRKLGSSCDWDRERFTMDRGCSQAVLEVFVRLYEKGLIYRDYYITNWCPKCHTTISDIEVEHLDKPGHFYFIKYPVKDSDEFLAIATTRPETMLGDVAVAVHPDDRRYAHLVGKTLILPVADREIPVIADEYVDPEFGTGAVKITPAHDPNDFEVGQRHSLPQLQVINRDAVMTEEAGRYRGLDRWECRRQLVKELDARGYLIKVDDHNHAVGHCYRCSTVIEPMLSKQWFVRMKPLAEPAIQAAKDGQVRFVPERFTKIYLNWMENIRDWCISRQLWWGHRIPVWYCADCGEVIVTKTPPDKCVKCGGTGLEQDPDVLDTWFSSGLWPFSTLGWPDKTVELAHYYPTSVLVTGRDIIFFWVARMIFSGLAFMDQVPFREVFIHGLVLDALGRKMSKSLGNGVDPIDVIESHGADSLRFMLVTGNTPGNDLRFHFERLDGARNFANKIWNASRFTIMNLSDFTPGPEPRGEVLTLADRWIRSRFQEVAEEVTRNLDRYELGEAARILYEFTWNEFCDWYIELAKPRLYGRDRDDRYTAQYILADTLRGTLELLHPFMPFITEDIWQRLPHRGQTVMKAPWPVPVEEYRDIPAEEQMDVLMEIIRAVRHIRSEMNVPPGKKADIVLLVIDNGTRSLVEKWVGYVETLTAGRVTIVPSLAEAPEQAAHAVTRAAEIYVPLKGLIDIDRESARLAKEVSVLDRDLAKIRGKLSNEGFLSKAPEDVVEKERAKEAELSGKKKAIEDRLKMLGR</sequence>
<accession>A0A2L2XF76</accession>
<evidence type="ECO:0000259" key="14">
    <source>
        <dbReference type="Pfam" id="PF08264"/>
    </source>
</evidence>
<dbReference type="Gene3D" id="1.10.730.10">
    <property type="entry name" value="Isoleucyl-tRNA Synthetase, Domain 1"/>
    <property type="match status" value="1"/>
</dbReference>
<dbReference type="OrthoDB" id="9810365at2"/>
<dbReference type="Gene3D" id="3.40.50.620">
    <property type="entry name" value="HUPs"/>
    <property type="match status" value="2"/>
</dbReference>
<evidence type="ECO:0000256" key="3">
    <source>
        <dbReference type="ARBA" id="ARBA00022490"/>
    </source>
</evidence>
<dbReference type="InterPro" id="IPR010978">
    <property type="entry name" value="tRNA-bd_arm"/>
</dbReference>
<dbReference type="InterPro" id="IPR002303">
    <property type="entry name" value="Valyl-tRNA_ligase"/>
</dbReference>
<comment type="subunit">
    <text evidence="2 12">Monomer.</text>
</comment>
<feature type="domain" description="Valyl-tRNA synthetase tRNA-binding arm" evidence="15">
    <location>
        <begin position="820"/>
        <end position="885"/>
    </location>
</feature>
<feature type="short sequence motif" description="'HIGH' region" evidence="12">
    <location>
        <begin position="52"/>
        <end position="62"/>
    </location>
</feature>
<dbReference type="SUPFAM" id="SSF50677">
    <property type="entry name" value="ValRS/IleRS/LeuRS editing domain"/>
    <property type="match status" value="1"/>
</dbReference>
<evidence type="ECO:0000256" key="4">
    <source>
        <dbReference type="ARBA" id="ARBA00022598"/>
    </source>
</evidence>
<comment type="subcellular location">
    <subcellularLocation>
        <location evidence="1 12">Cytoplasm</location>
    </subcellularLocation>
</comment>
<dbReference type="AlphaFoldDB" id="A0A2L2XF76"/>
<keyword evidence="9 12" id="KW-0030">Aminoacyl-tRNA synthetase</keyword>
<dbReference type="CDD" id="cd00817">
    <property type="entry name" value="ValRS_core"/>
    <property type="match status" value="1"/>
</dbReference>
<organism evidence="16 17">
    <name type="scientific">Desulfocucumis palustris</name>
    <dbReference type="NCBI Taxonomy" id="1898651"/>
    <lineage>
        <taxon>Bacteria</taxon>
        <taxon>Bacillati</taxon>
        <taxon>Bacillota</taxon>
        <taxon>Clostridia</taxon>
        <taxon>Eubacteriales</taxon>
        <taxon>Desulfocucumaceae</taxon>
        <taxon>Desulfocucumis</taxon>
    </lineage>
</organism>
<dbReference type="Pfam" id="PF08264">
    <property type="entry name" value="Anticodon_1"/>
    <property type="match status" value="1"/>
</dbReference>
<reference evidence="17" key="1">
    <citation type="submission" date="2018-02" db="EMBL/GenBank/DDBJ databases">
        <title>Genome sequence of Desulfocucumis palustris strain NAW-5.</title>
        <authorList>
            <person name="Watanabe M."/>
            <person name="Kojima H."/>
            <person name="Fukui M."/>
        </authorList>
    </citation>
    <scope>NUCLEOTIDE SEQUENCE [LARGE SCALE GENOMIC DNA]</scope>
    <source>
        <strain evidence="17">NAW-5</strain>
    </source>
</reference>
<comment type="similarity">
    <text evidence="11 12">Belongs to the class-I aminoacyl-tRNA synthetase family. ValS type 1 subfamily.</text>
</comment>
<evidence type="ECO:0000259" key="15">
    <source>
        <dbReference type="Pfam" id="PF10458"/>
    </source>
</evidence>
<comment type="domain">
    <text evidence="12">The C-terminal coiled-coil domain is crucial for aminoacylation activity.</text>
</comment>
<comment type="caution">
    <text evidence="16">The sequence shown here is derived from an EMBL/GenBank/DDBJ whole genome shotgun (WGS) entry which is preliminary data.</text>
</comment>
<dbReference type="PANTHER" id="PTHR11946">
    <property type="entry name" value="VALYL-TRNA SYNTHETASES"/>
    <property type="match status" value="1"/>
</dbReference>
<keyword evidence="7 12" id="KW-0648">Protein biosynthesis</keyword>
<dbReference type="EC" id="6.1.1.9" evidence="12"/>
<dbReference type="NCBIfam" id="NF004349">
    <property type="entry name" value="PRK05729.1"/>
    <property type="match status" value="1"/>
</dbReference>
<dbReference type="InterPro" id="IPR002300">
    <property type="entry name" value="aa-tRNA-synth_Ia"/>
</dbReference>
<dbReference type="InterPro" id="IPR014729">
    <property type="entry name" value="Rossmann-like_a/b/a_fold"/>
</dbReference>
<dbReference type="PRINTS" id="PR00986">
    <property type="entry name" value="TRNASYNTHVAL"/>
</dbReference>
<dbReference type="Proteomes" id="UP000239549">
    <property type="component" value="Unassembled WGS sequence"/>
</dbReference>
<evidence type="ECO:0000256" key="8">
    <source>
        <dbReference type="ARBA" id="ARBA00023054"/>
    </source>
</evidence>
<dbReference type="InterPro" id="IPR033705">
    <property type="entry name" value="Anticodon_Ia_Val"/>
</dbReference>
<dbReference type="FunFam" id="3.90.740.10:FF:000005">
    <property type="entry name" value="Valine--tRNA ligase, mitochondrial"/>
    <property type="match status" value="1"/>
</dbReference>
<dbReference type="SUPFAM" id="SSF52374">
    <property type="entry name" value="Nucleotidylyl transferase"/>
    <property type="match status" value="1"/>
</dbReference>
<dbReference type="EMBL" id="BFAV01000153">
    <property type="protein sequence ID" value="GBF34898.1"/>
    <property type="molecule type" value="Genomic_DNA"/>
</dbReference>
<dbReference type="SUPFAM" id="SSF47323">
    <property type="entry name" value="Anticodon-binding domain of a subclass of class I aminoacyl-tRNA synthetases"/>
    <property type="match status" value="1"/>
</dbReference>
<dbReference type="InterPro" id="IPR001412">
    <property type="entry name" value="aa-tRNA-synth_I_CS"/>
</dbReference>
<evidence type="ECO:0000256" key="1">
    <source>
        <dbReference type="ARBA" id="ARBA00004496"/>
    </source>
</evidence>